<sequence length="83" mass="9178">MSGVAMRSTRSRSTVDACNHLVTAHCASRSQHEMTPKEEPVGCREPVEKDPLSYSCVFMVMTTLDRDVTSTEIKEDVSASLPF</sequence>
<dbReference type="EMBL" id="JAUDFV010000154">
    <property type="protein sequence ID" value="KAL2716650.1"/>
    <property type="molecule type" value="Genomic_DNA"/>
</dbReference>
<evidence type="ECO:0000313" key="2">
    <source>
        <dbReference type="Proteomes" id="UP001607302"/>
    </source>
</evidence>
<accession>A0ABD2AA31</accession>
<dbReference type="Proteomes" id="UP001607302">
    <property type="component" value="Unassembled WGS sequence"/>
</dbReference>
<protein>
    <submittedName>
        <fullName evidence="1">Uncharacterized protein</fullName>
    </submittedName>
</protein>
<reference evidence="1 2" key="1">
    <citation type="journal article" date="2024" name="Ann. Entomol. Soc. Am.">
        <title>Genomic analyses of the southern and eastern yellowjacket wasps (Hymenoptera: Vespidae) reveal evolutionary signatures of social life.</title>
        <authorList>
            <person name="Catto M.A."/>
            <person name="Caine P.B."/>
            <person name="Orr S.E."/>
            <person name="Hunt B.G."/>
            <person name="Goodisman M.A.D."/>
        </authorList>
    </citation>
    <scope>NUCLEOTIDE SEQUENCE [LARGE SCALE GENOMIC DNA]</scope>
    <source>
        <strain evidence="1">233</strain>
        <tissue evidence="1">Head and thorax</tissue>
    </source>
</reference>
<comment type="caution">
    <text evidence="1">The sequence shown here is derived from an EMBL/GenBank/DDBJ whole genome shotgun (WGS) entry which is preliminary data.</text>
</comment>
<proteinExistence type="predicted"/>
<dbReference type="AlphaFoldDB" id="A0ABD2AA31"/>
<organism evidence="1 2">
    <name type="scientific">Vespula squamosa</name>
    <name type="common">Southern yellow jacket</name>
    <name type="synonym">Wasp</name>
    <dbReference type="NCBI Taxonomy" id="30214"/>
    <lineage>
        <taxon>Eukaryota</taxon>
        <taxon>Metazoa</taxon>
        <taxon>Ecdysozoa</taxon>
        <taxon>Arthropoda</taxon>
        <taxon>Hexapoda</taxon>
        <taxon>Insecta</taxon>
        <taxon>Pterygota</taxon>
        <taxon>Neoptera</taxon>
        <taxon>Endopterygota</taxon>
        <taxon>Hymenoptera</taxon>
        <taxon>Apocrita</taxon>
        <taxon>Aculeata</taxon>
        <taxon>Vespoidea</taxon>
        <taxon>Vespidae</taxon>
        <taxon>Vespinae</taxon>
        <taxon>Vespula</taxon>
    </lineage>
</organism>
<evidence type="ECO:0000313" key="1">
    <source>
        <dbReference type="EMBL" id="KAL2716650.1"/>
    </source>
</evidence>
<keyword evidence="2" id="KW-1185">Reference proteome</keyword>
<gene>
    <name evidence="1" type="ORF">V1478_014326</name>
</gene>
<name>A0ABD2AA31_VESSQ</name>